<gene>
    <name evidence="1" type="ORF">LFW2832_01041</name>
</gene>
<sequence length="422" mass="47986">MTRMTSRGLVVDKAMQELRGIPKQERRLVCDILAEGPRIPDEIAKDTRFAREVRIMIQNSRIRGSVERLNSLHGIETAPETVVNSEASLLSARLRAINLGLELALASGNPIAYMKIFRNTPPDRFYQCASDIFCNGREIRFRDRPIKQIEETTTILASLAEGTPEGLDRAIRLMRQRIAGERSFEDIIVADELGSFYGFFPPNEAMAPHVRRTLMKLSGDDEIEEPEVFGMELEYSGIYLLIEKWKSYAGIIRSDFESGSLRGYVTLRGHVIESRVFSAEHIGGIAVDNTLLVFDKNDGAVQHELQHLFDHMLGICDKVWRSEYRAMLAEMGYGKHPNRYERFVFENIVHEAEARYNGTDFPDHLRAERGVIRALLKSGIDFRSSIEIVAENCKRVLNEVYEQAVGLSYDQILAPVKMRMGI</sequence>
<dbReference type="Proteomes" id="UP000789941">
    <property type="component" value="Unassembled WGS sequence"/>
</dbReference>
<organism evidence="1 2">
    <name type="scientific">Candidatus Bilamarchaeum dharawalense</name>
    <dbReference type="NCBI Taxonomy" id="2885759"/>
    <lineage>
        <taxon>Archaea</taxon>
        <taxon>Candidatus Micrarchaeota</taxon>
        <taxon>Candidatus Micrarchaeia</taxon>
        <taxon>Candidatus Anstonellales</taxon>
        <taxon>Candidatus Bilamarchaeaceae</taxon>
        <taxon>Candidatus Bilamarchaeum</taxon>
    </lineage>
</organism>
<reference evidence="1 2" key="1">
    <citation type="submission" date="2019-08" db="EMBL/GenBank/DDBJ databases">
        <authorList>
            <person name="Vazquez-Campos X."/>
        </authorList>
    </citation>
    <scope>NUCLEOTIDE SEQUENCE [LARGE SCALE GENOMIC DNA]</scope>
    <source>
        <strain evidence="1">LFW-283_2</strain>
    </source>
</reference>
<comment type="caution">
    <text evidence="1">The sequence shown here is derived from an EMBL/GenBank/DDBJ whole genome shotgun (WGS) entry which is preliminary data.</text>
</comment>
<name>A0A5E4LRE3_9ARCH</name>
<protein>
    <submittedName>
        <fullName evidence="1">Uncharacterized protein</fullName>
    </submittedName>
</protein>
<evidence type="ECO:0000313" key="2">
    <source>
        <dbReference type="Proteomes" id="UP000789941"/>
    </source>
</evidence>
<accession>A0A5E4LRE3</accession>
<dbReference type="EMBL" id="CABMJJ010000009">
    <property type="protein sequence ID" value="VVC04554.1"/>
    <property type="molecule type" value="Genomic_DNA"/>
</dbReference>
<proteinExistence type="predicted"/>
<dbReference type="AlphaFoldDB" id="A0A5E4LRE3"/>
<evidence type="ECO:0000313" key="1">
    <source>
        <dbReference type="EMBL" id="VVC04554.1"/>
    </source>
</evidence>